<dbReference type="Proteomes" id="UP000321764">
    <property type="component" value="Unassembled WGS sequence"/>
</dbReference>
<feature type="domain" description="Peptidase M20 dimerisation" evidence="16">
    <location>
        <begin position="177"/>
        <end position="283"/>
    </location>
</feature>
<dbReference type="InterPro" id="IPR050072">
    <property type="entry name" value="Peptidase_M20A"/>
</dbReference>
<dbReference type="GO" id="GO:0008270">
    <property type="term" value="F:zinc ion binding"/>
    <property type="evidence" value="ECO:0007669"/>
    <property type="project" value="UniProtKB-UniRule"/>
</dbReference>
<dbReference type="Pfam" id="PF07687">
    <property type="entry name" value="M20_dimer"/>
    <property type="match status" value="1"/>
</dbReference>
<dbReference type="Gene3D" id="3.40.630.10">
    <property type="entry name" value="Zn peptidases"/>
    <property type="match status" value="1"/>
</dbReference>
<dbReference type="InterPro" id="IPR011650">
    <property type="entry name" value="Peptidase_M20_dimer"/>
</dbReference>
<comment type="pathway">
    <text evidence="1 15">Amino-acid biosynthesis; L-lysine biosynthesis via DAP pathway; LL-2,6-diaminopimelate from (S)-tetrahydrodipicolinate (succinylase route): step 3/3.</text>
</comment>
<evidence type="ECO:0000256" key="10">
    <source>
        <dbReference type="ARBA" id="ARBA00022915"/>
    </source>
</evidence>
<dbReference type="SUPFAM" id="SSF53187">
    <property type="entry name" value="Zn-dependent exopeptidases"/>
    <property type="match status" value="1"/>
</dbReference>
<evidence type="ECO:0000256" key="12">
    <source>
        <dbReference type="ARBA" id="ARBA00023285"/>
    </source>
</evidence>
<dbReference type="EC" id="3.5.1.18" evidence="4 15"/>
<organism evidence="17 18">
    <name type="scientific">Reinekea thalattae</name>
    <dbReference type="NCBI Taxonomy" id="2593301"/>
    <lineage>
        <taxon>Bacteria</taxon>
        <taxon>Pseudomonadati</taxon>
        <taxon>Pseudomonadota</taxon>
        <taxon>Gammaproteobacteria</taxon>
        <taxon>Oceanospirillales</taxon>
        <taxon>Saccharospirillaceae</taxon>
        <taxon>Reinekea</taxon>
    </lineage>
</organism>
<feature type="binding site" evidence="15">
    <location>
        <position position="164"/>
    </location>
    <ligand>
        <name>Zn(2+)</name>
        <dbReference type="ChEBI" id="CHEBI:29105"/>
        <label>1</label>
    </ligand>
</feature>
<dbReference type="FunFam" id="3.40.630.10:FF:000005">
    <property type="entry name" value="Succinyl-diaminopimelate desuccinylase"/>
    <property type="match status" value="1"/>
</dbReference>
<evidence type="ECO:0000256" key="11">
    <source>
        <dbReference type="ARBA" id="ARBA00023154"/>
    </source>
</evidence>
<dbReference type="AlphaFoldDB" id="A0A5C8Z6P7"/>
<feature type="binding site" evidence="15">
    <location>
        <position position="101"/>
    </location>
    <ligand>
        <name>Zn(2+)</name>
        <dbReference type="ChEBI" id="CHEBI:29105"/>
        <label>2</label>
    </ligand>
</feature>
<dbReference type="PANTHER" id="PTHR43808:SF31">
    <property type="entry name" value="N-ACETYL-L-CITRULLINE DEACETYLASE"/>
    <property type="match status" value="1"/>
</dbReference>
<keyword evidence="12 15" id="KW-0170">Cobalt</keyword>
<comment type="subunit">
    <text evidence="3 15">Homodimer.</text>
</comment>
<dbReference type="GO" id="GO:0050897">
    <property type="term" value="F:cobalt ion binding"/>
    <property type="evidence" value="ECO:0007669"/>
    <property type="project" value="UniProtKB-UniRule"/>
</dbReference>
<accession>A0A5C8Z6P7</accession>
<evidence type="ECO:0000256" key="7">
    <source>
        <dbReference type="ARBA" id="ARBA00022723"/>
    </source>
</evidence>
<feature type="active site" description="Proton acceptor" evidence="15">
    <location>
        <position position="135"/>
    </location>
</feature>
<dbReference type="CDD" id="cd03891">
    <property type="entry name" value="M20_DapE_proteobac"/>
    <property type="match status" value="1"/>
</dbReference>
<keyword evidence="18" id="KW-1185">Reference proteome</keyword>
<dbReference type="NCBIfam" id="NF009557">
    <property type="entry name" value="PRK13009.1"/>
    <property type="match status" value="1"/>
</dbReference>
<feature type="binding site" evidence="15">
    <location>
        <position position="101"/>
    </location>
    <ligand>
        <name>Zn(2+)</name>
        <dbReference type="ChEBI" id="CHEBI:29105"/>
        <label>1</label>
    </ligand>
</feature>
<dbReference type="HAMAP" id="MF_01690">
    <property type="entry name" value="DapE"/>
    <property type="match status" value="1"/>
</dbReference>
<dbReference type="GO" id="GO:0009089">
    <property type="term" value="P:lysine biosynthetic process via diaminopimelate"/>
    <property type="evidence" value="ECO:0007669"/>
    <property type="project" value="UniProtKB-UniRule"/>
</dbReference>
<feature type="binding site" evidence="15">
    <location>
        <position position="350"/>
    </location>
    <ligand>
        <name>Zn(2+)</name>
        <dbReference type="ChEBI" id="CHEBI:29105"/>
        <label>2</label>
    </ligand>
</feature>
<dbReference type="OrthoDB" id="9809784at2"/>
<keyword evidence="7 15" id="KW-0479">Metal-binding</keyword>
<comment type="function">
    <text evidence="15">Catalyzes the hydrolysis of N-succinyl-L,L-diaminopimelic acid (SDAP), forming succinate and LL-2,6-diaminopimelate (DAP), an intermediate involved in the bacterial biosynthesis of lysine and meso-diaminopimelic acid, an essential component of bacterial cell walls.</text>
</comment>
<evidence type="ECO:0000256" key="8">
    <source>
        <dbReference type="ARBA" id="ARBA00022801"/>
    </source>
</evidence>
<evidence type="ECO:0000313" key="17">
    <source>
        <dbReference type="EMBL" id="TXR53775.1"/>
    </source>
</evidence>
<dbReference type="FunFam" id="3.30.70.360:FF:000011">
    <property type="entry name" value="Succinyl-diaminopimelate desuccinylase"/>
    <property type="match status" value="1"/>
</dbReference>
<evidence type="ECO:0000256" key="2">
    <source>
        <dbReference type="ARBA" id="ARBA00006746"/>
    </source>
</evidence>
<gene>
    <name evidence="15 17" type="primary">dapE</name>
    <name evidence="17" type="ORF">FME95_04235</name>
</gene>
<dbReference type="PANTHER" id="PTHR43808">
    <property type="entry name" value="ACETYLORNITHINE DEACETYLASE"/>
    <property type="match status" value="1"/>
</dbReference>
<evidence type="ECO:0000256" key="15">
    <source>
        <dbReference type="HAMAP-Rule" id="MF_01690"/>
    </source>
</evidence>
<feature type="binding site" evidence="15">
    <location>
        <position position="136"/>
    </location>
    <ligand>
        <name>Zn(2+)</name>
        <dbReference type="ChEBI" id="CHEBI:29105"/>
        <label>2</label>
    </ligand>
</feature>
<evidence type="ECO:0000256" key="13">
    <source>
        <dbReference type="ARBA" id="ARBA00031891"/>
    </source>
</evidence>
<comment type="catalytic activity">
    <reaction evidence="14 15">
        <text>N-succinyl-(2S,6S)-2,6-diaminopimelate + H2O = (2S,6S)-2,6-diaminopimelate + succinate</text>
        <dbReference type="Rhea" id="RHEA:22608"/>
        <dbReference type="ChEBI" id="CHEBI:15377"/>
        <dbReference type="ChEBI" id="CHEBI:30031"/>
        <dbReference type="ChEBI" id="CHEBI:57609"/>
        <dbReference type="ChEBI" id="CHEBI:58087"/>
        <dbReference type="EC" id="3.5.1.18"/>
    </reaction>
</comment>
<dbReference type="InterPro" id="IPR036264">
    <property type="entry name" value="Bact_exopeptidase_dim_dom"/>
</dbReference>
<evidence type="ECO:0000256" key="6">
    <source>
        <dbReference type="ARBA" id="ARBA00022605"/>
    </source>
</evidence>
<dbReference type="GO" id="GO:0006526">
    <property type="term" value="P:L-arginine biosynthetic process"/>
    <property type="evidence" value="ECO:0007669"/>
    <property type="project" value="TreeGrafter"/>
</dbReference>
<proteinExistence type="inferred from homology"/>
<name>A0A5C8Z6P7_9GAMM</name>
<keyword evidence="6 15" id="KW-0028">Amino-acid biosynthesis</keyword>
<dbReference type="GO" id="GO:0019877">
    <property type="term" value="P:diaminopimelate biosynthetic process"/>
    <property type="evidence" value="ECO:0007669"/>
    <property type="project" value="UniProtKB-UniRule"/>
</dbReference>
<dbReference type="UniPathway" id="UPA00034">
    <property type="reaction ID" value="UER00021"/>
</dbReference>
<comment type="cofactor">
    <cofactor evidence="15">
        <name>Zn(2+)</name>
        <dbReference type="ChEBI" id="CHEBI:29105"/>
    </cofactor>
    <cofactor evidence="15">
        <name>Co(2+)</name>
        <dbReference type="ChEBI" id="CHEBI:48828"/>
    </cofactor>
    <text evidence="15">Binds 2 Zn(2+) or Co(2+) ions per subunit.</text>
</comment>
<dbReference type="InterPro" id="IPR002933">
    <property type="entry name" value="Peptidase_M20"/>
</dbReference>
<evidence type="ECO:0000256" key="4">
    <source>
        <dbReference type="ARBA" id="ARBA00011921"/>
    </source>
</evidence>
<dbReference type="InterPro" id="IPR005941">
    <property type="entry name" value="DapE_proteobac"/>
</dbReference>
<reference evidence="17 18" key="1">
    <citation type="submission" date="2019-07" db="EMBL/GenBank/DDBJ databases">
        <title>Reinekea sp. strain SSH23 genome sequencing and assembly.</title>
        <authorList>
            <person name="Kim I."/>
        </authorList>
    </citation>
    <scope>NUCLEOTIDE SEQUENCE [LARGE SCALE GENOMIC DNA]</scope>
    <source>
        <strain evidence="17 18">SSH23</strain>
    </source>
</reference>
<dbReference type="Gene3D" id="3.30.70.360">
    <property type="match status" value="1"/>
</dbReference>
<comment type="caution">
    <text evidence="17">The sequence shown here is derived from an EMBL/GenBank/DDBJ whole genome shotgun (WGS) entry which is preliminary data.</text>
</comment>
<keyword evidence="11 15" id="KW-0457">Lysine biosynthesis</keyword>
<feature type="binding site" evidence="15">
    <location>
        <position position="68"/>
    </location>
    <ligand>
        <name>Zn(2+)</name>
        <dbReference type="ChEBI" id="CHEBI:29105"/>
        <label>1</label>
    </ligand>
</feature>
<evidence type="ECO:0000256" key="5">
    <source>
        <dbReference type="ARBA" id="ARBA00022391"/>
    </source>
</evidence>
<dbReference type="GO" id="GO:0009014">
    <property type="term" value="F:succinyl-diaminopimelate desuccinylase activity"/>
    <property type="evidence" value="ECO:0007669"/>
    <property type="project" value="UniProtKB-UniRule"/>
</dbReference>
<sequence length="377" mass="41382">MNSETIQLACELIQRQSVTPKDEGCQPLIADRLSQCGFDIEHMRIEDVDNLWAVHGEQREPFLVFAGHTDVVPAGDADQWRFPPFQATIDAGMLYGRGAADMKGSVAAFVVATERFIRDYPNHKGRLGYLITSDEEGDAYHGTDAVMQELTRRGEQIDWALVGEPSSTEQLGDVIKNGRRGSMLGYLTVKGVQGHVAYPHLAKNPVHLAAPAIEALSKEVWDQGNEFFPATSFQISNIKAGTGATNVIPGSAEIMFSFRFSTEVTAEQLQQRVAELLDQFDFEYELNFELKGLPFLTERGQLVEAAIAAVKSTTGREPELSTAGGTSDGRFIAPTGAQVLELGPLNKTIHQVDECVSVDDLNTLTEVYYQLMVNLLA</sequence>
<evidence type="ECO:0000256" key="3">
    <source>
        <dbReference type="ARBA" id="ARBA00011738"/>
    </source>
</evidence>
<dbReference type="GO" id="GO:0008777">
    <property type="term" value="F:acetylornithine deacetylase activity"/>
    <property type="evidence" value="ECO:0007669"/>
    <property type="project" value="TreeGrafter"/>
</dbReference>
<dbReference type="SUPFAM" id="SSF55031">
    <property type="entry name" value="Bacterial exopeptidase dimerisation domain"/>
    <property type="match status" value="1"/>
</dbReference>
<comment type="similarity">
    <text evidence="2 15">Belongs to the peptidase M20A family. DapE subfamily.</text>
</comment>
<dbReference type="RefSeq" id="WP_147713174.1">
    <property type="nucleotide sequence ID" value="NZ_VKAD01000001.1"/>
</dbReference>
<evidence type="ECO:0000256" key="1">
    <source>
        <dbReference type="ARBA" id="ARBA00005130"/>
    </source>
</evidence>
<evidence type="ECO:0000256" key="9">
    <source>
        <dbReference type="ARBA" id="ARBA00022833"/>
    </source>
</evidence>
<keyword evidence="8 15" id="KW-0378">Hydrolase</keyword>
<keyword evidence="9 15" id="KW-0862">Zinc</keyword>
<protein>
    <recommendedName>
        <fullName evidence="5 15">Succinyl-diaminopimelate desuccinylase</fullName>
        <shortName evidence="15">SDAP desuccinylase</shortName>
        <ecNumber evidence="4 15">3.5.1.18</ecNumber>
    </recommendedName>
    <alternativeName>
        <fullName evidence="13 15">N-succinyl-LL-2,6-diaminoheptanedioate amidohydrolase</fullName>
    </alternativeName>
</protein>
<feature type="active site" evidence="15">
    <location>
        <position position="70"/>
    </location>
</feature>
<dbReference type="EMBL" id="VKAD01000001">
    <property type="protein sequence ID" value="TXR53775.1"/>
    <property type="molecule type" value="Genomic_DNA"/>
</dbReference>
<evidence type="ECO:0000256" key="14">
    <source>
        <dbReference type="ARBA" id="ARBA00051301"/>
    </source>
</evidence>
<evidence type="ECO:0000259" key="16">
    <source>
        <dbReference type="Pfam" id="PF07687"/>
    </source>
</evidence>
<evidence type="ECO:0000313" key="18">
    <source>
        <dbReference type="Proteomes" id="UP000321764"/>
    </source>
</evidence>
<dbReference type="Pfam" id="PF01546">
    <property type="entry name" value="Peptidase_M20"/>
    <property type="match status" value="1"/>
</dbReference>
<keyword evidence="10 15" id="KW-0220">Diaminopimelate biosynthesis</keyword>
<dbReference type="NCBIfam" id="TIGR01246">
    <property type="entry name" value="dapE_proteo"/>
    <property type="match status" value="1"/>
</dbReference>